<gene>
    <name evidence="11" type="ORF">HBH25_14235</name>
</gene>
<dbReference type="SUPFAM" id="SSF51120">
    <property type="entry name" value="beta-Roll"/>
    <property type="match status" value="3"/>
</dbReference>
<dbReference type="NCBIfam" id="TIGR03804">
    <property type="entry name" value="para_beta_helix"/>
    <property type="match status" value="1"/>
</dbReference>
<dbReference type="InterPro" id="IPR012334">
    <property type="entry name" value="Pectin_lyas_fold"/>
</dbReference>
<dbReference type="InterPro" id="IPR013858">
    <property type="entry name" value="Peptidase_M10B_C"/>
</dbReference>
<dbReference type="Pfam" id="PF08548">
    <property type="entry name" value="Peptidase_M10_C"/>
    <property type="match status" value="1"/>
</dbReference>
<reference evidence="11 12" key="1">
    <citation type="submission" date="2020-03" db="EMBL/GenBank/DDBJ databases">
        <authorList>
            <person name="Wang L."/>
            <person name="He N."/>
            <person name="Li Y."/>
            <person name="Fang Y."/>
            <person name="Zhang F."/>
        </authorList>
    </citation>
    <scope>NUCLEOTIDE SEQUENCE [LARGE SCALE GENOMIC DNA]</scope>
    <source>
        <strain evidence="12">hsmgli-8</strain>
    </source>
</reference>
<dbReference type="InterPro" id="IPR018511">
    <property type="entry name" value="Hemolysin-typ_Ca-bd_CS"/>
</dbReference>
<dbReference type="Pfam" id="PF12708">
    <property type="entry name" value="Pect-lyase_RHGA_epim"/>
    <property type="match status" value="1"/>
</dbReference>
<dbReference type="SUPFAM" id="SSF51126">
    <property type="entry name" value="Pectin lyase-like"/>
    <property type="match status" value="1"/>
</dbReference>
<comment type="subcellular location">
    <subcellularLocation>
        <location evidence="2">Membrane</location>
    </subcellularLocation>
    <subcellularLocation>
        <location evidence="3">Secreted</location>
    </subcellularLocation>
</comment>
<protein>
    <recommendedName>
        <fullName evidence="10">Carbohydrate-binding/sugar hydrolysis domain-containing protein</fullName>
    </recommendedName>
</protein>
<dbReference type="PANTHER" id="PTHR38340:SF1">
    <property type="entry name" value="S-LAYER PROTEIN"/>
    <property type="match status" value="1"/>
</dbReference>
<dbReference type="InterPro" id="IPR003995">
    <property type="entry name" value="RTX_toxin_determinant-A"/>
</dbReference>
<dbReference type="PANTHER" id="PTHR38340">
    <property type="entry name" value="S-LAYER PROTEIN"/>
    <property type="match status" value="1"/>
</dbReference>
<comment type="cofactor">
    <cofactor evidence="1">
        <name>Ca(2+)</name>
        <dbReference type="ChEBI" id="CHEBI:29108"/>
    </cofactor>
</comment>
<dbReference type="InterPro" id="IPR011050">
    <property type="entry name" value="Pectin_lyase_fold/virulence"/>
</dbReference>
<keyword evidence="8" id="KW-0843">Virulence</keyword>
<proteinExistence type="predicted"/>
<dbReference type="InterPro" id="IPR022441">
    <property type="entry name" value="Para_beta_helix_rpt-2"/>
</dbReference>
<dbReference type="Proteomes" id="UP000746535">
    <property type="component" value="Unassembled WGS sequence"/>
</dbReference>
<organism evidence="11 12">
    <name type="scientific">Pseudomonas quercus</name>
    <dbReference type="NCBI Taxonomy" id="2722792"/>
    <lineage>
        <taxon>Bacteria</taxon>
        <taxon>Pseudomonadati</taxon>
        <taxon>Pseudomonadota</taxon>
        <taxon>Gammaproteobacteria</taxon>
        <taxon>Pseudomonadales</taxon>
        <taxon>Pseudomonadaceae</taxon>
        <taxon>Pseudomonas</taxon>
    </lineage>
</organism>
<dbReference type="InterPro" id="IPR006633">
    <property type="entry name" value="Carb-bd_sugar_hydrolysis-dom"/>
</dbReference>
<dbReference type="InterPro" id="IPR007742">
    <property type="entry name" value="NosD_dom"/>
</dbReference>
<dbReference type="InterPro" id="IPR050557">
    <property type="entry name" value="RTX_toxin/Mannuronan_C5-epim"/>
</dbReference>
<evidence type="ECO:0000256" key="9">
    <source>
        <dbReference type="ARBA" id="ARBA00023136"/>
    </source>
</evidence>
<keyword evidence="7" id="KW-0106">Calcium</keyword>
<evidence type="ECO:0000256" key="5">
    <source>
        <dbReference type="ARBA" id="ARBA00022656"/>
    </source>
</evidence>
<keyword evidence="5" id="KW-0800">Toxin</keyword>
<feature type="domain" description="Carbohydrate-binding/sugar hydrolysis" evidence="10">
    <location>
        <begin position="216"/>
        <end position="399"/>
    </location>
</feature>
<accession>A0ABX0YI39</accession>
<dbReference type="InterPro" id="IPR011049">
    <property type="entry name" value="Serralysin-like_metalloprot_C"/>
</dbReference>
<dbReference type="PRINTS" id="PR01488">
    <property type="entry name" value="RTXTOXINA"/>
</dbReference>
<evidence type="ECO:0000256" key="3">
    <source>
        <dbReference type="ARBA" id="ARBA00004613"/>
    </source>
</evidence>
<evidence type="ECO:0000313" key="11">
    <source>
        <dbReference type="EMBL" id="NJP02004.1"/>
    </source>
</evidence>
<feature type="domain" description="Carbohydrate-binding/sugar hydrolysis" evidence="10">
    <location>
        <begin position="9"/>
        <end position="201"/>
    </location>
</feature>
<dbReference type="Pfam" id="PF00353">
    <property type="entry name" value="HemolysinCabind"/>
    <property type="match status" value="3"/>
</dbReference>
<evidence type="ECO:0000259" key="10">
    <source>
        <dbReference type="SMART" id="SM00722"/>
    </source>
</evidence>
<dbReference type="InterPro" id="IPR006626">
    <property type="entry name" value="PbH1"/>
</dbReference>
<dbReference type="EMBL" id="JAAVJI010000008">
    <property type="protein sequence ID" value="NJP02004.1"/>
    <property type="molecule type" value="Genomic_DNA"/>
</dbReference>
<sequence>MIFNVKDYGAVGDGVTDDTAAIQAAVDAASAAGGGQVYVPSGTYIVSGGEEPSDGCIMLKSNVYMSGDGMGATTLKLADGWNQAVTGIVRSAYAEETHDFGLSNLTIDGNRANTSGKIDGWFNGYAPGQEGQDSNVTLDGVEIKDCEGYGFDPHEQTVNMVIQNCVSHGNGLDGFVADYLIDSTFKNNVAYGNDRHGFNVVTSTNSFSLVDNVAYGNGSTGIVVQRGSENIPSPHDITITGGAIYGNGAEGILVKMSSDVTVSGVDIHDNGSAGVRLYGSNGVTVVDNTLTSNGQTNPVPEIIIQSYDDTTGVSGSFYAGNNNTIESNTITGGMGSTYGVAERNEDGTDGNAIVGNTITGTTKGSTLVYGDGSYASATVPLHEIDGTAGRDTLDGTAVADLILGGAGNDTLNGAGGNDVIVGGAGKDTLTGGDGADTFRFDAITDSYRTSTTSNTDLITDFNASQDKIDLGQLGFTGLGNGYNGTLSVVYNSTTDRTYVKSLEADANGNRFELGLAGNLVASLTADNFVFKYVVQGTDSADTLTGTAMSETLYGLGGSDTINAGAGNDVIYGGAGADTLTGGDGADTFVYTAVSDSFRSYATGGTDQGDRITDFDVTTDKIDLSALGITGIGSGYSDTIQIVLNDAGTRTYIKSRDMDANGNRFELSIQGNHVNDLTASSFVFAAPATGTTVQGTNGNDVLNGTSGNDILIGGAGVDKLSGGSGADTFRFDHLTDSYRTASTSATDLILDFNAAEDKIDVSALGFTALGDGHNDTLSIVYNAASNRTYLKDLDADASGNRFEVSLSGNHSTDLTAANFVFATTTPASTATTSTTATDAGTHTDVVVLGTTPDTEHHTTTA</sequence>
<comment type="caution">
    <text evidence="11">The sequence shown here is derived from an EMBL/GenBank/DDBJ whole genome shotgun (WGS) entry which is preliminary data.</text>
</comment>
<dbReference type="Gene3D" id="2.160.20.10">
    <property type="entry name" value="Single-stranded right-handed beta-helix, Pectin lyase-like"/>
    <property type="match status" value="1"/>
</dbReference>
<dbReference type="Gene3D" id="2.150.10.10">
    <property type="entry name" value="Serralysin-like metalloprotease, C-terminal"/>
    <property type="match status" value="2"/>
</dbReference>
<keyword evidence="4" id="KW-0964">Secreted</keyword>
<name>A0ABX0YI39_9PSED</name>
<dbReference type="InterPro" id="IPR001343">
    <property type="entry name" value="Hemolysn_Ca-bd"/>
</dbReference>
<evidence type="ECO:0000256" key="1">
    <source>
        <dbReference type="ARBA" id="ARBA00001913"/>
    </source>
</evidence>
<dbReference type="PRINTS" id="PR00313">
    <property type="entry name" value="CABNDNGRPT"/>
</dbReference>
<dbReference type="SMART" id="SM00710">
    <property type="entry name" value="PbH1"/>
    <property type="match status" value="9"/>
</dbReference>
<evidence type="ECO:0000256" key="7">
    <source>
        <dbReference type="ARBA" id="ARBA00022837"/>
    </source>
</evidence>
<dbReference type="InterPro" id="IPR024535">
    <property type="entry name" value="RHGA/B-epi-like_pectate_lyase"/>
</dbReference>
<keyword evidence="9" id="KW-0472">Membrane</keyword>
<keyword evidence="6" id="KW-0677">Repeat</keyword>
<evidence type="ECO:0000313" key="12">
    <source>
        <dbReference type="Proteomes" id="UP000746535"/>
    </source>
</evidence>
<dbReference type="SMART" id="SM00722">
    <property type="entry name" value="CASH"/>
    <property type="match status" value="2"/>
</dbReference>
<evidence type="ECO:0000256" key="6">
    <source>
        <dbReference type="ARBA" id="ARBA00022737"/>
    </source>
</evidence>
<keyword evidence="12" id="KW-1185">Reference proteome</keyword>
<evidence type="ECO:0000256" key="4">
    <source>
        <dbReference type="ARBA" id="ARBA00022525"/>
    </source>
</evidence>
<evidence type="ECO:0000256" key="8">
    <source>
        <dbReference type="ARBA" id="ARBA00023026"/>
    </source>
</evidence>
<dbReference type="PROSITE" id="PS00330">
    <property type="entry name" value="HEMOLYSIN_CALCIUM"/>
    <property type="match status" value="6"/>
</dbReference>
<dbReference type="Pfam" id="PF05048">
    <property type="entry name" value="NosD"/>
    <property type="match status" value="1"/>
</dbReference>
<evidence type="ECO:0000256" key="2">
    <source>
        <dbReference type="ARBA" id="ARBA00004370"/>
    </source>
</evidence>